<evidence type="ECO:0000313" key="4">
    <source>
        <dbReference type="Proteomes" id="UP000193144"/>
    </source>
</evidence>
<proteinExistence type="predicted"/>
<accession>A0A1Y2A286</accession>
<comment type="caution">
    <text evidence="3">The sequence shown here is derived from an EMBL/GenBank/DDBJ whole genome shotgun (WGS) entry which is preliminary data.</text>
</comment>
<feature type="transmembrane region" description="Helical" evidence="2">
    <location>
        <begin position="108"/>
        <end position="136"/>
    </location>
</feature>
<gene>
    <name evidence="3" type="ORF">BCR34DRAFT_584234</name>
</gene>
<evidence type="ECO:0000256" key="2">
    <source>
        <dbReference type="SAM" id="Phobius"/>
    </source>
</evidence>
<keyword evidence="2" id="KW-0472">Membrane</keyword>
<name>A0A1Y2A286_9PLEO</name>
<evidence type="ECO:0000313" key="3">
    <source>
        <dbReference type="EMBL" id="ORY16564.1"/>
    </source>
</evidence>
<feature type="region of interest" description="Disordered" evidence="1">
    <location>
        <begin position="1"/>
        <end position="64"/>
    </location>
</feature>
<organism evidence="3 4">
    <name type="scientific">Clohesyomyces aquaticus</name>
    <dbReference type="NCBI Taxonomy" id="1231657"/>
    <lineage>
        <taxon>Eukaryota</taxon>
        <taxon>Fungi</taxon>
        <taxon>Dikarya</taxon>
        <taxon>Ascomycota</taxon>
        <taxon>Pezizomycotina</taxon>
        <taxon>Dothideomycetes</taxon>
        <taxon>Pleosporomycetidae</taxon>
        <taxon>Pleosporales</taxon>
        <taxon>Lindgomycetaceae</taxon>
        <taxon>Clohesyomyces</taxon>
    </lineage>
</organism>
<reference evidence="3 4" key="1">
    <citation type="submission" date="2016-07" db="EMBL/GenBank/DDBJ databases">
        <title>Pervasive Adenine N6-methylation of Active Genes in Fungi.</title>
        <authorList>
            <consortium name="DOE Joint Genome Institute"/>
            <person name="Mondo S.J."/>
            <person name="Dannebaum R.O."/>
            <person name="Kuo R.C."/>
            <person name="Labutti K."/>
            <person name="Haridas S."/>
            <person name="Kuo A."/>
            <person name="Salamov A."/>
            <person name="Ahrendt S.R."/>
            <person name="Lipzen A."/>
            <person name="Sullivan W."/>
            <person name="Andreopoulos W.B."/>
            <person name="Clum A."/>
            <person name="Lindquist E."/>
            <person name="Daum C."/>
            <person name="Ramamoorthy G.K."/>
            <person name="Gryganskyi A."/>
            <person name="Culley D."/>
            <person name="Magnuson J.K."/>
            <person name="James T.Y."/>
            <person name="O'Malley M.A."/>
            <person name="Stajich J.E."/>
            <person name="Spatafora J.W."/>
            <person name="Visel A."/>
            <person name="Grigoriev I.V."/>
        </authorList>
    </citation>
    <scope>NUCLEOTIDE SEQUENCE [LARGE SCALE GENOMIC DNA]</scope>
    <source>
        <strain evidence="3 4">CBS 115471</strain>
    </source>
</reference>
<protein>
    <submittedName>
        <fullName evidence="3">Uncharacterized protein</fullName>
    </submittedName>
</protein>
<keyword evidence="4" id="KW-1185">Reference proteome</keyword>
<keyword evidence="2" id="KW-0812">Transmembrane</keyword>
<keyword evidence="2" id="KW-1133">Transmembrane helix</keyword>
<dbReference type="Proteomes" id="UP000193144">
    <property type="component" value="Unassembled WGS sequence"/>
</dbReference>
<dbReference type="EMBL" id="MCFA01000017">
    <property type="protein sequence ID" value="ORY16564.1"/>
    <property type="molecule type" value="Genomic_DNA"/>
</dbReference>
<sequence length="142" mass="15900">MPRADTTDGQSPIPIPLGSGSPHDHTTDATGNVESPDASEEEGLLDFNESGAEPDHSDSYEANSEKAPILRNVSFRRIELLSSWFPEVDPSHKRARGWRTWSSKRQNLLFFAFLTASTFLLANFACLVAFIFKFWLKLQQGQ</sequence>
<evidence type="ECO:0000256" key="1">
    <source>
        <dbReference type="SAM" id="MobiDB-lite"/>
    </source>
</evidence>
<dbReference type="AlphaFoldDB" id="A0A1Y2A286"/>